<keyword evidence="6" id="KW-1185">Reference proteome</keyword>
<dbReference type="PROSITE" id="PS00061">
    <property type="entry name" value="ADH_SHORT"/>
    <property type="match status" value="1"/>
</dbReference>
<evidence type="ECO:0000256" key="3">
    <source>
        <dbReference type="ARBA" id="ARBA00023002"/>
    </source>
</evidence>
<dbReference type="Pfam" id="PF00106">
    <property type="entry name" value="adh_short"/>
    <property type="match status" value="1"/>
</dbReference>
<protein>
    <submittedName>
        <fullName evidence="5">Uncharacterized protein</fullName>
    </submittedName>
</protein>
<dbReference type="GeneID" id="92086784"/>
<dbReference type="PRINTS" id="PR00081">
    <property type="entry name" value="GDHRDH"/>
</dbReference>
<evidence type="ECO:0000256" key="1">
    <source>
        <dbReference type="ARBA" id="ARBA00006484"/>
    </source>
</evidence>
<accession>A0ABR1WVZ6</accession>
<evidence type="ECO:0000313" key="5">
    <source>
        <dbReference type="EMBL" id="KAK8087338.1"/>
    </source>
</evidence>
<dbReference type="PANTHER" id="PTHR44229">
    <property type="entry name" value="15-HYDROXYPROSTAGLANDIN DEHYDROGENASE [NAD(+)]"/>
    <property type="match status" value="1"/>
</dbReference>
<evidence type="ECO:0000256" key="4">
    <source>
        <dbReference type="RuleBase" id="RU000363"/>
    </source>
</evidence>
<organism evidence="5 6">
    <name type="scientific">Apiospora phragmitis</name>
    <dbReference type="NCBI Taxonomy" id="2905665"/>
    <lineage>
        <taxon>Eukaryota</taxon>
        <taxon>Fungi</taxon>
        <taxon>Dikarya</taxon>
        <taxon>Ascomycota</taxon>
        <taxon>Pezizomycotina</taxon>
        <taxon>Sordariomycetes</taxon>
        <taxon>Xylariomycetidae</taxon>
        <taxon>Amphisphaeriales</taxon>
        <taxon>Apiosporaceae</taxon>
        <taxon>Apiospora</taxon>
    </lineage>
</organism>
<dbReference type="InterPro" id="IPR002347">
    <property type="entry name" value="SDR_fam"/>
</dbReference>
<proteinExistence type="inferred from homology"/>
<dbReference type="RefSeq" id="XP_066721862.1">
    <property type="nucleotide sequence ID" value="XM_066853721.1"/>
</dbReference>
<dbReference type="PRINTS" id="PR00080">
    <property type="entry name" value="SDRFAMILY"/>
</dbReference>
<keyword evidence="3" id="KW-0560">Oxidoreductase</keyword>
<dbReference type="EMBL" id="JAQQWL010000002">
    <property type="protein sequence ID" value="KAK8087338.1"/>
    <property type="molecule type" value="Genomic_DNA"/>
</dbReference>
<keyword evidence="2" id="KW-0521">NADP</keyword>
<evidence type="ECO:0000313" key="6">
    <source>
        <dbReference type="Proteomes" id="UP001480595"/>
    </source>
</evidence>
<sequence length="315" mass="33440">MPTYDLQGKVAIVTGAGSGKIQGINHAFAEALLGHGCSVVFADIALRPEAKATISAFPHPPPAFGGHSAVYYKMDQSDWSEIQGTWDFTLRTFGAVDVLCPDAGIWEPPSSSFWHAPGIPPLSVDDAHGRPGSYQTLAVNLLGPIRFAQIALAYWLRHPEVAGNLLLVASLSAYLPSIGTPLYNASKGGLVAFAQSLAQMQQQLGICVAVVCPATTYTPAVLHADYADKVREGDTNMTDAECARVMLDVATLARYGNGNVVEAMQFGKPGEASDVRVREVPYARLASEIDPSGDCSGKNIAVVEEGLWEQLKGLA</sequence>
<comment type="caution">
    <text evidence="5">The sequence shown here is derived from an EMBL/GenBank/DDBJ whole genome shotgun (WGS) entry which is preliminary data.</text>
</comment>
<reference evidence="5 6" key="1">
    <citation type="submission" date="2023-01" db="EMBL/GenBank/DDBJ databases">
        <title>Analysis of 21 Apiospora genomes using comparative genomics revels a genus with tremendous synthesis potential of carbohydrate active enzymes and secondary metabolites.</title>
        <authorList>
            <person name="Sorensen T."/>
        </authorList>
    </citation>
    <scope>NUCLEOTIDE SEQUENCE [LARGE SCALE GENOMIC DNA]</scope>
    <source>
        <strain evidence="5 6">CBS 135458</strain>
    </source>
</reference>
<dbReference type="InterPro" id="IPR036291">
    <property type="entry name" value="NAD(P)-bd_dom_sf"/>
</dbReference>
<dbReference type="Proteomes" id="UP001480595">
    <property type="component" value="Unassembled WGS sequence"/>
</dbReference>
<dbReference type="SUPFAM" id="SSF51735">
    <property type="entry name" value="NAD(P)-binding Rossmann-fold domains"/>
    <property type="match status" value="1"/>
</dbReference>
<gene>
    <name evidence="5" type="ORF">PG994_002312</name>
</gene>
<dbReference type="PANTHER" id="PTHR44229:SF4">
    <property type="entry name" value="15-HYDROXYPROSTAGLANDIN DEHYDROGENASE [NAD(+)]"/>
    <property type="match status" value="1"/>
</dbReference>
<name>A0ABR1WVZ6_9PEZI</name>
<comment type="similarity">
    <text evidence="1 4">Belongs to the short-chain dehydrogenases/reductases (SDR) family.</text>
</comment>
<dbReference type="Gene3D" id="3.40.50.720">
    <property type="entry name" value="NAD(P)-binding Rossmann-like Domain"/>
    <property type="match status" value="1"/>
</dbReference>
<evidence type="ECO:0000256" key="2">
    <source>
        <dbReference type="ARBA" id="ARBA00022857"/>
    </source>
</evidence>
<dbReference type="InterPro" id="IPR020904">
    <property type="entry name" value="Sc_DH/Rdtase_CS"/>
</dbReference>